<name>A0A0H3ZN46_9VIBR</name>
<sequence>MSKAKNIDRCAFHKKGRTVSHHGLNLAPRLARMRERSE</sequence>
<dbReference type="AlphaFoldDB" id="A0A0H3ZN46"/>
<dbReference type="EMBL" id="KP795547">
    <property type="protein sequence ID" value="AKN37718.1"/>
    <property type="molecule type" value="Genomic_DNA"/>
</dbReference>
<reference evidence="1" key="1">
    <citation type="journal article" date="2015" name="MBio">
        <title>Eco-Evolutionary Dynamics of Episomes among Ecologically Cohesive Bacterial Populations.</title>
        <authorList>
            <person name="Xue H."/>
            <person name="Cordero O.X."/>
            <person name="Camas F.M."/>
            <person name="Trimble W."/>
            <person name="Meyer F."/>
            <person name="Guglielmini J."/>
            <person name="Rocha E.P."/>
            <person name="Polz M.F."/>
        </authorList>
    </citation>
    <scope>NUCLEOTIDE SEQUENCE</scope>
    <source>
        <strain evidence="1">FF_375</strain>
    </source>
</reference>
<organism evidence="1">
    <name type="scientific">Vibrio tasmaniensis</name>
    <dbReference type="NCBI Taxonomy" id="212663"/>
    <lineage>
        <taxon>Bacteria</taxon>
        <taxon>Pseudomonadati</taxon>
        <taxon>Pseudomonadota</taxon>
        <taxon>Gammaproteobacteria</taxon>
        <taxon>Vibrionales</taxon>
        <taxon>Vibrionaceae</taxon>
        <taxon>Vibrio</taxon>
    </lineage>
</organism>
<evidence type="ECO:0000313" key="1">
    <source>
        <dbReference type="EMBL" id="AKN37718.1"/>
    </source>
</evidence>
<protein>
    <submittedName>
        <fullName evidence="1">Uncharacterized protein</fullName>
    </submittedName>
</protein>
<proteinExistence type="predicted"/>
<accession>A0A0H3ZN46</accession>